<comment type="caution">
    <text evidence="1">The sequence shown here is derived from an EMBL/GenBank/DDBJ whole genome shotgun (WGS) entry which is preliminary data.</text>
</comment>
<evidence type="ECO:0000313" key="2">
    <source>
        <dbReference type="Proteomes" id="UP001590950"/>
    </source>
</evidence>
<dbReference type="SUPFAM" id="SSF47895">
    <property type="entry name" value="Transducin (alpha subunit), insertion domain"/>
    <property type="match status" value="1"/>
</dbReference>
<reference evidence="1 2" key="1">
    <citation type="submission" date="2024-09" db="EMBL/GenBank/DDBJ databases">
        <title>Rethinking Asexuality: The Enigmatic Case of Functional Sexual Genes in Lepraria (Stereocaulaceae).</title>
        <authorList>
            <person name="Doellman M."/>
            <person name="Sun Y."/>
            <person name="Barcenas-Pena A."/>
            <person name="Lumbsch H.T."/>
            <person name="Grewe F."/>
        </authorList>
    </citation>
    <scope>NUCLEOTIDE SEQUENCE [LARGE SCALE GENOMIC DNA]</scope>
    <source>
        <strain evidence="1 2">Mercado 3170</strain>
    </source>
</reference>
<dbReference type="Proteomes" id="UP001590950">
    <property type="component" value="Unassembled WGS sequence"/>
</dbReference>
<proteinExistence type="predicted"/>
<gene>
    <name evidence="1" type="ORF">N7G274_009085</name>
</gene>
<protein>
    <submittedName>
        <fullName evidence="1">Uncharacterized protein</fullName>
    </submittedName>
</protein>
<accession>A0ABR4A462</accession>
<dbReference type="Gene3D" id="1.10.400.10">
    <property type="entry name" value="GI Alpha 1, domain 2-like"/>
    <property type="match status" value="1"/>
</dbReference>
<organism evidence="1 2">
    <name type="scientific">Stereocaulon virgatum</name>
    <dbReference type="NCBI Taxonomy" id="373712"/>
    <lineage>
        <taxon>Eukaryota</taxon>
        <taxon>Fungi</taxon>
        <taxon>Dikarya</taxon>
        <taxon>Ascomycota</taxon>
        <taxon>Pezizomycotina</taxon>
        <taxon>Lecanoromycetes</taxon>
        <taxon>OSLEUM clade</taxon>
        <taxon>Lecanoromycetidae</taxon>
        <taxon>Lecanorales</taxon>
        <taxon>Lecanorineae</taxon>
        <taxon>Stereocaulaceae</taxon>
        <taxon>Stereocaulon</taxon>
    </lineage>
</organism>
<dbReference type="InterPro" id="IPR011025">
    <property type="entry name" value="GproteinA_insert"/>
</dbReference>
<name>A0ABR4A462_9LECA</name>
<sequence>MRIAYGITFNLSERRERGRVILLNALLTFQNIFGEMRASGLHYRRGNSMIYENFVQSASIPVSPKRSFPQKVMFAMKGLLDDESIQEIVARRYQRGLRDDFLYYCRNISRLCIKDYLLID</sequence>
<dbReference type="EMBL" id="JBEFKJ010000034">
    <property type="protein sequence ID" value="KAL2038138.1"/>
    <property type="molecule type" value="Genomic_DNA"/>
</dbReference>
<keyword evidence="2" id="KW-1185">Reference proteome</keyword>
<evidence type="ECO:0000313" key="1">
    <source>
        <dbReference type="EMBL" id="KAL2038138.1"/>
    </source>
</evidence>